<comment type="subcellular location">
    <subcellularLocation>
        <location evidence="2">Cell membrane</location>
    </subcellularLocation>
</comment>
<evidence type="ECO:0000256" key="6">
    <source>
        <dbReference type="ARBA" id="ARBA00022777"/>
    </source>
</evidence>
<proteinExistence type="predicted"/>
<keyword evidence="11" id="KW-1185">Reference proteome</keyword>
<evidence type="ECO:0000256" key="8">
    <source>
        <dbReference type="SAM" id="Phobius"/>
    </source>
</evidence>
<keyword evidence="8" id="KW-0812">Transmembrane</keyword>
<evidence type="ECO:0000259" key="9">
    <source>
        <dbReference type="PROSITE" id="PS50109"/>
    </source>
</evidence>
<keyword evidence="8" id="KW-1133">Transmembrane helix</keyword>
<dbReference type="RefSeq" id="WP_102373788.1">
    <property type="nucleotide sequence ID" value="NZ_JBBNOP010000010.1"/>
</dbReference>
<dbReference type="Gene3D" id="1.10.287.130">
    <property type="match status" value="1"/>
</dbReference>
<sequence length="317" mass="34900">MVEGILIGALVAALAAAGYFFLRYSLLRRSLRDADRELSEIVEDLGENRIVKLAAPDRDLEALLGTVNRALARIRSEAVRYARREADLKSQIERISHDLRTPLTSILGYLALVDERGLSEETRESLAIVRRKADSLQRLIGQFYELSCVRGEDYLLDLGEVEVGRLVKESIAGQYRLLSETGLDVSVSVPPDAVIAWANDAAVERVVANLVHNAGRYAKTTFEVRVFGDSDEGIVLLSFANDVESLDEGDVSRLFEPFYMVDGSRTQESSGLGLTIAQHLVERMGGTLTAQTEVRDGAQWLRFEVALALAASTGVKE</sequence>
<protein>
    <recommendedName>
        <fullName evidence="3">histidine kinase</fullName>
        <ecNumber evidence="3">2.7.13.3</ecNumber>
    </recommendedName>
</protein>
<dbReference type="InterPro" id="IPR003594">
    <property type="entry name" value="HATPase_dom"/>
</dbReference>
<dbReference type="SUPFAM" id="SSF47384">
    <property type="entry name" value="Homodimeric domain of signal transducing histidine kinase"/>
    <property type="match status" value="1"/>
</dbReference>
<comment type="caution">
    <text evidence="10">The sequence shown here is derived from an EMBL/GenBank/DDBJ whole genome shotgun (WGS) entry which is preliminary data.</text>
</comment>
<name>A0ABV1JHP0_9ACTN</name>
<dbReference type="Proteomes" id="UP001487305">
    <property type="component" value="Unassembled WGS sequence"/>
</dbReference>
<evidence type="ECO:0000313" key="10">
    <source>
        <dbReference type="EMBL" id="MEQ3363572.1"/>
    </source>
</evidence>
<evidence type="ECO:0000256" key="3">
    <source>
        <dbReference type="ARBA" id="ARBA00012438"/>
    </source>
</evidence>
<dbReference type="InterPro" id="IPR036890">
    <property type="entry name" value="HATPase_C_sf"/>
</dbReference>
<dbReference type="PRINTS" id="PR00344">
    <property type="entry name" value="BCTRLSENSOR"/>
</dbReference>
<dbReference type="EMBL" id="JBBNOP010000010">
    <property type="protein sequence ID" value="MEQ3363572.1"/>
    <property type="molecule type" value="Genomic_DNA"/>
</dbReference>
<dbReference type="PROSITE" id="PS50109">
    <property type="entry name" value="HIS_KIN"/>
    <property type="match status" value="1"/>
</dbReference>
<feature type="transmembrane region" description="Helical" evidence="8">
    <location>
        <begin position="6"/>
        <end position="26"/>
    </location>
</feature>
<keyword evidence="5" id="KW-0808">Transferase</keyword>
<evidence type="ECO:0000256" key="5">
    <source>
        <dbReference type="ARBA" id="ARBA00022679"/>
    </source>
</evidence>
<evidence type="ECO:0000256" key="2">
    <source>
        <dbReference type="ARBA" id="ARBA00004236"/>
    </source>
</evidence>
<dbReference type="PANTHER" id="PTHR43711">
    <property type="entry name" value="TWO-COMPONENT HISTIDINE KINASE"/>
    <property type="match status" value="1"/>
</dbReference>
<dbReference type="SMART" id="SM00387">
    <property type="entry name" value="HATPase_c"/>
    <property type="match status" value="1"/>
</dbReference>
<keyword evidence="6 10" id="KW-0418">Kinase</keyword>
<keyword evidence="7" id="KW-0902">Two-component regulatory system</keyword>
<dbReference type="SUPFAM" id="SSF55874">
    <property type="entry name" value="ATPase domain of HSP90 chaperone/DNA topoisomerase II/histidine kinase"/>
    <property type="match status" value="1"/>
</dbReference>
<reference evidence="10 11" key="1">
    <citation type="submission" date="2024-04" db="EMBL/GenBank/DDBJ databases">
        <title>Human intestinal bacterial collection.</title>
        <authorList>
            <person name="Pauvert C."/>
            <person name="Hitch T.C.A."/>
            <person name="Clavel T."/>
        </authorList>
    </citation>
    <scope>NUCLEOTIDE SEQUENCE [LARGE SCALE GENOMIC DNA]</scope>
    <source>
        <strain evidence="10 11">CLA-KB-H42</strain>
    </source>
</reference>
<gene>
    <name evidence="10" type="ORF">AAA083_11370</name>
</gene>
<feature type="domain" description="Histidine kinase" evidence="9">
    <location>
        <begin position="94"/>
        <end position="311"/>
    </location>
</feature>
<dbReference type="InterPro" id="IPR005467">
    <property type="entry name" value="His_kinase_dom"/>
</dbReference>
<dbReference type="PANTHER" id="PTHR43711:SF1">
    <property type="entry name" value="HISTIDINE KINASE 1"/>
    <property type="match status" value="1"/>
</dbReference>
<dbReference type="Pfam" id="PF02518">
    <property type="entry name" value="HATPase_c"/>
    <property type="match status" value="1"/>
</dbReference>
<organism evidence="10 11">
    <name type="scientific">Raoultibacter massiliensis</name>
    <dbReference type="NCBI Taxonomy" id="1852371"/>
    <lineage>
        <taxon>Bacteria</taxon>
        <taxon>Bacillati</taxon>
        <taxon>Actinomycetota</taxon>
        <taxon>Coriobacteriia</taxon>
        <taxon>Eggerthellales</taxon>
        <taxon>Eggerthellaceae</taxon>
        <taxon>Raoultibacter</taxon>
    </lineage>
</organism>
<dbReference type="Gene3D" id="3.30.565.10">
    <property type="entry name" value="Histidine kinase-like ATPase, C-terminal domain"/>
    <property type="match status" value="1"/>
</dbReference>
<dbReference type="InterPro" id="IPR003661">
    <property type="entry name" value="HisK_dim/P_dom"/>
</dbReference>
<evidence type="ECO:0000256" key="7">
    <source>
        <dbReference type="ARBA" id="ARBA00023012"/>
    </source>
</evidence>
<dbReference type="Pfam" id="PF00512">
    <property type="entry name" value="HisKA"/>
    <property type="match status" value="1"/>
</dbReference>
<dbReference type="InterPro" id="IPR004358">
    <property type="entry name" value="Sig_transdc_His_kin-like_C"/>
</dbReference>
<dbReference type="CDD" id="cd00075">
    <property type="entry name" value="HATPase"/>
    <property type="match status" value="1"/>
</dbReference>
<evidence type="ECO:0000256" key="1">
    <source>
        <dbReference type="ARBA" id="ARBA00000085"/>
    </source>
</evidence>
<evidence type="ECO:0000256" key="4">
    <source>
        <dbReference type="ARBA" id="ARBA00022553"/>
    </source>
</evidence>
<dbReference type="CDD" id="cd00082">
    <property type="entry name" value="HisKA"/>
    <property type="match status" value="1"/>
</dbReference>
<comment type="catalytic activity">
    <reaction evidence="1">
        <text>ATP + protein L-histidine = ADP + protein N-phospho-L-histidine.</text>
        <dbReference type="EC" id="2.7.13.3"/>
    </reaction>
</comment>
<dbReference type="InterPro" id="IPR036097">
    <property type="entry name" value="HisK_dim/P_sf"/>
</dbReference>
<accession>A0ABV1JHP0</accession>
<dbReference type="SMART" id="SM00388">
    <property type="entry name" value="HisKA"/>
    <property type="match status" value="1"/>
</dbReference>
<dbReference type="GO" id="GO:0016301">
    <property type="term" value="F:kinase activity"/>
    <property type="evidence" value="ECO:0007669"/>
    <property type="project" value="UniProtKB-KW"/>
</dbReference>
<keyword evidence="8" id="KW-0472">Membrane</keyword>
<dbReference type="EC" id="2.7.13.3" evidence="3"/>
<dbReference type="InterPro" id="IPR050736">
    <property type="entry name" value="Sensor_HK_Regulatory"/>
</dbReference>
<keyword evidence="4" id="KW-0597">Phosphoprotein</keyword>
<evidence type="ECO:0000313" key="11">
    <source>
        <dbReference type="Proteomes" id="UP001487305"/>
    </source>
</evidence>